<comment type="caution">
    <text evidence="1">The sequence shown here is derived from an EMBL/GenBank/DDBJ whole genome shotgun (WGS) entry which is preliminary data.</text>
</comment>
<dbReference type="Proteomes" id="UP001156882">
    <property type="component" value="Unassembled WGS sequence"/>
</dbReference>
<organism evidence="1 2">
    <name type="scientific">Labrys miyagiensis</name>
    <dbReference type="NCBI Taxonomy" id="346912"/>
    <lineage>
        <taxon>Bacteria</taxon>
        <taxon>Pseudomonadati</taxon>
        <taxon>Pseudomonadota</taxon>
        <taxon>Alphaproteobacteria</taxon>
        <taxon>Hyphomicrobiales</taxon>
        <taxon>Xanthobacteraceae</taxon>
        <taxon>Labrys</taxon>
    </lineage>
</organism>
<proteinExistence type="predicted"/>
<reference evidence="2" key="1">
    <citation type="journal article" date="2019" name="Int. J. Syst. Evol. Microbiol.">
        <title>The Global Catalogue of Microorganisms (GCM) 10K type strain sequencing project: providing services to taxonomists for standard genome sequencing and annotation.</title>
        <authorList>
            <consortium name="The Broad Institute Genomics Platform"/>
            <consortium name="The Broad Institute Genome Sequencing Center for Infectious Disease"/>
            <person name="Wu L."/>
            <person name="Ma J."/>
        </authorList>
    </citation>
    <scope>NUCLEOTIDE SEQUENCE [LARGE SCALE GENOMIC DNA]</scope>
    <source>
        <strain evidence="2">NBRC 101365</strain>
    </source>
</reference>
<protein>
    <submittedName>
        <fullName evidence="1">Uncharacterized protein</fullName>
    </submittedName>
</protein>
<name>A0ABQ6CTN7_9HYPH</name>
<keyword evidence="2" id="KW-1185">Reference proteome</keyword>
<evidence type="ECO:0000313" key="1">
    <source>
        <dbReference type="EMBL" id="GLS22094.1"/>
    </source>
</evidence>
<sequence>MGDGANRTTGGITGLRFDETLSPIPRGPDFEGKIIGTKRVVFAGHKNDITSIRGATNLSAPAFWIFGRLTVTAMDLSS</sequence>
<gene>
    <name evidence="1" type="ORF">GCM10007874_51110</name>
</gene>
<accession>A0ABQ6CTN7</accession>
<dbReference type="EMBL" id="BSPC01000058">
    <property type="protein sequence ID" value="GLS22094.1"/>
    <property type="molecule type" value="Genomic_DNA"/>
</dbReference>
<evidence type="ECO:0000313" key="2">
    <source>
        <dbReference type="Proteomes" id="UP001156882"/>
    </source>
</evidence>